<reference evidence="3 4" key="1">
    <citation type="submission" date="2019-02" db="EMBL/GenBank/DDBJ databases">
        <title>Deep-cultivation of Planctomycetes and their phenomic and genomic characterization uncovers novel biology.</title>
        <authorList>
            <person name="Wiegand S."/>
            <person name="Jogler M."/>
            <person name="Boedeker C."/>
            <person name="Pinto D."/>
            <person name="Vollmers J."/>
            <person name="Rivas-Marin E."/>
            <person name="Kohn T."/>
            <person name="Peeters S.H."/>
            <person name="Heuer A."/>
            <person name="Rast P."/>
            <person name="Oberbeckmann S."/>
            <person name="Bunk B."/>
            <person name="Jeske O."/>
            <person name="Meyerdierks A."/>
            <person name="Storesund J.E."/>
            <person name="Kallscheuer N."/>
            <person name="Luecker S."/>
            <person name="Lage O.M."/>
            <person name="Pohl T."/>
            <person name="Merkel B.J."/>
            <person name="Hornburger P."/>
            <person name="Mueller R.-W."/>
            <person name="Bruemmer F."/>
            <person name="Labrenz M."/>
            <person name="Spormann A.M."/>
            <person name="Op den Camp H."/>
            <person name="Overmann J."/>
            <person name="Amann R."/>
            <person name="Jetten M.S.M."/>
            <person name="Mascher T."/>
            <person name="Medema M.H."/>
            <person name="Devos D.P."/>
            <person name="Kaster A.-K."/>
            <person name="Ovreas L."/>
            <person name="Rohde M."/>
            <person name="Galperin M.Y."/>
            <person name="Jogler C."/>
        </authorList>
    </citation>
    <scope>NUCLEOTIDE SEQUENCE [LARGE SCALE GENOMIC DNA]</scope>
    <source>
        <strain evidence="3 4">Pan216</strain>
    </source>
</reference>
<keyword evidence="2" id="KW-0732">Signal</keyword>
<sequence length="648" mass="72617" precursor="true">MRRMMSICRPGPWLLLLAMAGAARGQEEFDGGPIPERTDVYSTYTDRFYNPECWAPEHVAPTQEMREAKWRLKNRWKPYFSAGVKYYFRSKPTNKELVTTTQNLFDVIPQKGNTDIFIDNPQAVTATPGALLFPLTFDPYNGGQGRSGSANDPAYRVDVPNDEVLIPGEVRMETDDFNFGQRFGYEPRFGIEFSGGNKIEAGYFWFQDWNATQLVDDVSGAGFLTQQVSESPTNNFEYFRFGYLSAPFILNVDAFNGLLNGESRREYFNADTPQDIDDGGPGIPVGDRSIVPGPVGVQRNANGQATILVEHPLGFFLPAPAWEEAGPHYPLNEIPALGAFFDTDSRVFAVVAEGNEEGLKSRDIPREATTDDPTLLDNTDLTEDDRPISLLWQDGELAIANYSFNVQGGDITYKQRVFEDFVASDWRVYVTGSVRYIALDEMFSFFFADVAGQDTPLGASVRSPFNRAGQTRLNDELGFFNSNEYFYDAAVNTGPAFVRPQDSAETYATYRTAIDNDLVGPQIGAEAHLPLWRYFEFDVSGRGGFVANFLENHIQLYRGVPGDARSYLNLIDYRKEVAATSGIIEGDVGFSFIPHRCVKFKAAWEFLWLIGVGTATEQIVFQLDQRPRPKHHDSVFFNGFAGSMEVTF</sequence>
<keyword evidence="4" id="KW-1185">Reference proteome</keyword>
<evidence type="ECO:0008006" key="5">
    <source>
        <dbReference type="Google" id="ProtNLM"/>
    </source>
</evidence>
<feature type="region of interest" description="Disordered" evidence="1">
    <location>
        <begin position="359"/>
        <end position="378"/>
    </location>
</feature>
<organism evidence="3 4">
    <name type="scientific">Kolteria novifilia</name>
    <dbReference type="NCBI Taxonomy" id="2527975"/>
    <lineage>
        <taxon>Bacteria</taxon>
        <taxon>Pseudomonadati</taxon>
        <taxon>Planctomycetota</taxon>
        <taxon>Planctomycetia</taxon>
        <taxon>Kolteriales</taxon>
        <taxon>Kolteriaceae</taxon>
        <taxon>Kolteria</taxon>
    </lineage>
</organism>
<feature type="compositionally biased region" description="Basic and acidic residues" evidence="1">
    <location>
        <begin position="359"/>
        <end position="369"/>
    </location>
</feature>
<dbReference type="KEGG" id="knv:Pan216_24420"/>
<protein>
    <recommendedName>
        <fullName evidence="5">Alginate export domain-containing protein</fullName>
    </recommendedName>
</protein>
<gene>
    <name evidence="3" type="ORF">Pan216_24420</name>
</gene>
<dbReference type="EMBL" id="CP036279">
    <property type="protein sequence ID" value="QDU61581.1"/>
    <property type="molecule type" value="Genomic_DNA"/>
</dbReference>
<evidence type="ECO:0000313" key="4">
    <source>
        <dbReference type="Proteomes" id="UP000317093"/>
    </source>
</evidence>
<feature type="chain" id="PRO_5022173528" description="Alginate export domain-containing protein" evidence="2">
    <location>
        <begin position="26"/>
        <end position="648"/>
    </location>
</feature>
<dbReference type="AlphaFoldDB" id="A0A518B3L3"/>
<dbReference type="RefSeq" id="WP_145258154.1">
    <property type="nucleotide sequence ID" value="NZ_CP036279.1"/>
</dbReference>
<dbReference type="OrthoDB" id="256641at2"/>
<name>A0A518B3L3_9BACT</name>
<proteinExistence type="predicted"/>
<evidence type="ECO:0000256" key="1">
    <source>
        <dbReference type="SAM" id="MobiDB-lite"/>
    </source>
</evidence>
<feature type="signal peptide" evidence="2">
    <location>
        <begin position="1"/>
        <end position="25"/>
    </location>
</feature>
<dbReference type="Proteomes" id="UP000317093">
    <property type="component" value="Chromosome"/>
</dbReference>
<evidence type="ECO:0000313" key="3">
    <source>
        <dbReference type="EMBL" id="QDU61581.1"/>
    </source>
</evidence>
<evidence type="ECO:0000256" key="2">
    <source>
        <dbReference type="SAM" id="SignalP"/>
    </source>
</evidence>
<accession>A0A518B3L3</accession>